<protein>
    <submittedName>
        <fullName evidence="2">Ovule protein</fullName>
    </submittedName>
</protein>
<accession>A0A915EZ58</accession>
<sequence>MQISGSNNCYLIPLPLHKMLGKAPLSANSLAILDIRLNSVSNNKAYFCSLSNHLFITIFCSST</sequence>
<proteinExistence type="predicted"/>
<organism evidence="1 2">
    <name type="scientific">Echinococcus canadensis</name>
    <dbReference type="NCBI Taxonomy" id="519352"/>
    <lineage>
        <taxon>Eukaryota</taxon>
        <taxon>Metazoa</taxon>
        <taxon>Spiralia</taxon>
        <taxon>Lophotrochozoa</taxon>
        <taxon>Platyhelminthes</taxon>
        <taxon>Cestoda</taxon>
        <taxon>Eucestoda</taxon>
        <taxon>Cyclophyllidea</taxon>
        <taxon>Taeniidae</taxon>
        <taxon>Echinococcus</taxon>
        <taxon>Echinococcus canadensis group</taxon>
    </lineage>
</organism>
<dbReference type="Proteomes" id="UP000887562">
    <property type="component" value="Unplaced"/>
</dbReference>
<evidence type="ECO:0000313" key="1">
    <source>
        <dbReference type="Proteomes" id="UP000887562"/>
    </source>
</evidence>
<dbReference type="AlphaFoldDB" id="A0A915EZ58"/>
<evidence type="ECO:0000313" key="2">
    <source>
        <dbReference type="WBParaSite" id="maker-E.canG7_contigs_5034-snap-gene-0.12-mRNA-1"/>
    </source>
</evidence>
<keyword evidence="1" id="KW-1185">Reference proteome</keyword>
<name>A0A915EZ58_9CEST</name>
<dbReference type="WBParaSite" id="maker-E.canG7_contigs_5034-snap-gene-0.12-mRNA-1">
    <property type="protein sequence ID" value="maker-E.canG7_contigs_5034-snap-gene-0.12-mRNA-1"/>
    <property type="gene ID" value="EcG7_06856"/>
</dbReference>
<reference evidence="2" key="1">
    <citation type="submission" date="2022-11" db="UniProtKB">
        <authorList>
            <consortium name="WormBaseParasite"/>
        </authorList>
    </citation>
    <scope>IDENTIFICATION</scope>
</reference>